<comment type="caution">
    <text evidence="2">The sequence shown here is derived from an EMBL/GenBank/DDBJ whole genome shotgun (WGS) entry which is preliminary data.</text>
</comment>
<dbReference type="AlphaFoldDB" id="A0AAD3RW65"/>
<evidence type="ECO:0000256" key="1">
    <source>
        <dbReference type="SAM" id="MobiDB-lite"/>
    </source>
</evidence>
<evidence type="ECO:0000313" key="2">
    <source>
        <dbReference type="EMBL" id="GMG98295.1"/>
    </source>
</evidence>
<keyword evidence="3" id="KW-1185">Reference proteome</keyword>
<dbReference type="EMBL" id="BSYO01000001">
    <property type="protein sequence ID" value="GMG98295.1"/>
    <property type="molecule type" value="Genomic_DNA"/>
</dbReference>
<dbReference type="Proteomes" id="UP001279734">
    <property type="component" value="Unassembled WGS sequence"/>
</dbReference>
<protein>
    <submittedName>
        <fullName evidence="2">Uncharacterized protein</fullName>
    </submittedName>
</protein>
<dbReference type="InterPro" id="IPR021916">
    <property type="entry name" value="DUF3527"/>
</dbReference>
<feature type="region of interest" description="Disordered" evidence="1">
    <location>
        <begin position="109"/>
        <end position="138"/>
    </location>
</feature>
<sequence>MEHCTGLTDRSRYQKYFAAESITTYTGHSSKLRDFLMSDKPPLSYADFHHWIKGNNGNTIFESLRNQQSLGTKNNAAKHDEKVRYTSNVPRYLEKGKSFQEKQINVGVLNRGHQEKGQYDNRQMPQKKKSSYNSTSSGTSFFPPYGSFARSSRDQSCSPARQRMHHRFLQSHLEVSPRQKYSQDAKTYPGSGHNCSPAPQNSHCLIRQPHHPKPYPLEFNSQKANHLRETPGKFQEPPPSIDNNLLAQRKLFGINKTPSKIQSDIKLERCERKQSDSKFASEIEKWRALNNYEVATPWKGKFKTQDRESSKKVVRFQELKANISDQDCSERHETVVLPLPRDCSENIGVAHPSDLSTANARTLAVSGRKNFSETSYCDEVHGSSFCNNNNRSCKLSSRDGSEEDGETRGSYSSNGVGVKVSSQPFRRMPHYAKMVTGPSRSNTSEEKKPNTVFKSTSEIRHSAELDSRTASESSPKARNPSPIRRISHGIASIIRNVSSRENSPQRRSTSRSGSERAAASVSNNSCGDKLHDNNRARISPLRRLLDPLIKPKGPHCLHPSEHFKKDSKLAAGPCKSSDERVHLPDVQSVELKRRLTSGRTSFADDSDQNSKHGSSSFHALLQVAVKNGLPLFTFAIDSRSDILAATLRKSSSPEKNHYSWIYTFFTIHEIKRKNGIWLNQGVKANDHGYVPNVIAQMKVSDPQFPACAGHKNMDGEIMREFSLFSVDSGQSDYHAAEFHPTNELAAIVIRLLKTTTSNPSKGGQPSCNVADQSKASAQESVDDSENGPSVNQSVLSATIVLPGGIHSVPSKRAISTLTQRWKSGGSCDCGGWDLGCQLRIYTNQNELEKKSSSCKTCCARDEFKLFSQVGQDYHHPVLSLARFKESIYSVEFGSAISVLQAFAISMAVLDCRRPLELSELSNLFREITPG</sequence>
<dbReference type="PANTHER" id="PTHR31390">
    <property type="entry name" value="EXPRESSED PROTEIN"/>
    <property type="match status" value="1"/>
</dbReference>
<organism evidence="2 3">
    <name type="scientific">Nepenthes gracilis</name>
    <name type="common">Slender pitcher plant</name>
    <dbReference type="NCBI Taxonomy" id="150966"/>
    <lineage>
        <taxon>Eukaryota</taxon>
        <taxon>Viridiplantae</taxon>
        <taxon>Streptophyta</taxon>
        <taxon>Embryophyta</taxon>
        <taxon>Tracheophyta</taxon>
        <taxon>Spermatophyta</taxon>
        <taxon>Magnoliopsida</taxon>
        <taxon>eudicotyledons</taxon>
        <taxon>Gunneridae</taxon>
        <taxon>Pentapetalae</taxon>
        <taxon>Caryophyllales</taxon>
        <taxon>Nepenthaceae</taxon>
        <taxon>Nepenthes</taxon>
    </lineage>
</organism>
<gene>
    <name evidence="2" type="ORF">Nepgr_000135</name>
</gene>
<feature type="compositionally biased region" description="Basic and acidic residues" evidence="1">
    <location>
        <begin position="457"/>
        <end position="469"/>
    </location>
</feature>
<dbReference type="Pfam" id="PF12043">
    <property type="entry name" value="DUF3527"/>
    <property type="match status" value="2"/>
</dbReference>
<feature type="compositionally biased region" description="Polar residues" evidence="1">
    <location>
        <begin position="757"/>
        <end position="779"/>
    </location>
</feature>
<accession>A0AAD3RW65</accession>
<feature type="compositionally biased region" description="Basic and acidic residues" evidence="1">
    <location>
        <begin position="558"/>
        <end position="568"/>
    </location>
</feature>
<feature type="region of interest" description="Disordered" evidence="1">
    <location>
        <begin position="757"/>
        <end position="789"/>
    </location>
</feature>
<proteinExistence type="predicted"/>
<feature type="region of interest" description="Disordered" evidence="1">
    <location>
        <begin position="388"/>
        <end position="535"/>
    </location>
</feature>
<evidence type="ECO:0000313" key="3">
    <source>
        <dbReference type="Proteomes" id="UP001279734"/>
    </source>
</evidence>
<feature type="compositionally biased region" description="Polar residues" evidence="1">
    <location>
        <begin position="495"/>
        <end position="512"/>
    </location>
</feature>
<dbReference type="PANTHER" id="PTHR31390:SF4">
    <property type="entry name" value="DUF3527 DOMAIN-CONTAINING PROTEIN"/>
    <property type="match status" value="1"/>
</dbReference>
<feature type="compositionally biased region" description="Polar residues" evidence="1">
    <location>
        <begin position="409"/>
        <end position="424"/>
    </location>
</feature>
<name>A0AAD3RW65_NEPGR</name>
<reference evidence="2" key="1">
    <citation type="submission" date="2023-05" db="EMBL/GenBank/DDBJ databases">
        <title>Nepenthes gracilis genome sequencing.</title>
        <authorList>
            <person name="Fukushima K."/>
        </authorList>
    </citation>
    <scope>NUCLEOTIDE SEQUENCE</scope>
    <source>
        <strain evidence="2">SING2019-196</strain>
    </source>
</reference>
<feature type="region of interest" description="Disordered" evidence="1">
    <location>
        <begin position="552"/>
        <end position="579"/>
    </location>
</feature>